<evidence type="ECO:0000256" key="1">
    <source>
        <dbReference type="SAM" id="Phobius"/>
    </source>
</evidence>
<keyword evidence="1" id="KW-0472">Membrane</keyword>
<keyword evidence="1" id="KW-1133">Transmembrane helix</keyword>
<dbReference type="EMBL" id="CP001965">
    <property type="protein sequence ID" value="ADE11518.1"/>
    <property type="molecule type" value="Genomic_DNA"/>
</dbReference>
<evidence type="ECO:0000313" key="3">
    <source>
        <dbReference type="Proteomes" id="UP000001625"/>
    </source>
</evidence>
<dbReference type="AlphaFoldDB" id="D5CRD2"/>
<reference evidence="2 3" key="1">
    <citation type="submission" date="2010-03" db="EMBL/GenBank/DDBJ databases">
        <title>Complete sequence of Sideroxydans lithotrophicus ES-1.</title>
        <authorList>
            <consortium name="US DOE Joint Genome Institute"/>
            <person name="Lucas S."/>
            <person name="Copeland A."/>
            <person name="Lapidus A."/>
            <person name="Cheng J.-F."/>
            <person name="Bruce D."/>
            <person name="Goodwin L."/>
            <person name="Pitluck S."/>
            <person name="Munk A.C."/>
            <person name="Detter J.C."/>
            <person name="Han C."/>
            <person name="Tapia R."/>
            <person name="Larimer F."/>
            <person name="Land M."/>
            <person name="Hauser L."/>
            <person name="Kyrpides N."/>
            <person name="Ivanova N."/>
            <person name="Emerson D."/>
            <person name="Woyke T."/>
        </authorList>
    </citation>
    <scope>NUCLEOTIDE SEQUENCE [LARGE SCALE GENOMIC DNA]</scope>
    <source>
        <strain evidence="2 3">ES-1</strain>
    </source>
</reference>
<dbReference type="HOGENOM" id="CLU_149778_0_1_4"/>
<proteinExistence type="predicted"/>
<accession>D5CRD2</accession>
<feature type="transmembrane region" description="Helical" evidence="1">
    <location>
        <begin position="12"/>
        <end position="31"/>
    </location>
</feature>
<organism evidence="2 3">
    <name type="scientific">Sideroxydans lithotrophicus (strain ES-1)</name>
    <dbReference type="NCBI Taxonomy" id="580332"/>
    <lineage>
        <taxon>Bacteria</taxon>
        <taxon>Pseudomonadati</taxon>
        <taxon>Pseudomonadota</taxon>
        <taxon>Betaproteobacteria</taxon>
        <taxon>Nitrosomonadales</taxon>
        <taxon>Gallionellaceae</taxon>
        <taxon>Sideroxydans</taxon>
    </lineage>
</organism>
<dbReference type="STRING" id="580332.Slit_1281"/>
<name>D5CRD2_SIDLE</name>
<dbReference type="RefSeq" id="WP_013029416.1">
    <property type="nucleotide sequence ID" value="NC_013959.1"/>
</dbReference>
<keyword evidence="3" id="KW-1185">Reference proteome</keyword>
<dbReference type="InterPro" id="IPR032314">
    <property type="entry name" value="DUF4845"/>
</dbReference>
<gene>
    <name evidence="2" type="ordered locus">Slit_1281</name>
</gene>
<sequence length="121" mass="13103" precursor="true">MKATMFKQRGLGFFGMVLVAAGIIFVAILGMKLVPPYIHSAQIAQIFRTMASDPSMQDASIKEIKASYDKRANIDYITDITSDDIDIIKAGGRLSISASYSVKIPLAGNITLLLEFNPSSS</sequence>
<dbReference type="KEGG" id="slt:Slit_1281"/>
<dbReference type="eggNOG" id="ENOG5030IYK">
    <property type="taxonomic scope" value="Bacteria"/>
</dbReference>
<dbReference type="Pfam" id="PF16137">
    <property type="entry name" value="DUF4845"/>
    <property type="match status" value="1"/>
</dbReference>
<keyword evidence="1 2" id="KW-0812">Transmembrane</keyword>
<dbReference type="Proteomes" id="UP000001625">
    <property type="component" value="Chromosome"/>
</dbReference>
<evidence type="ECO:0000313" key="2">
    <source>
        <dbReference type="EMBL" id="ADE11518.1"/>
    </source>
</evidence>
<protein>
    <submittedName>
        <fullName evidence="2">Putative transmembrane protein</fullName>
    </submittedName>
</protein>